<protein>
    <submittedName>
        <fullName evidence="2">Uncharacterized protein</fullName>
    </submittedName>
</protein>
<evidence type="ECO:0000313" key="3">
    <source>
        <dbReference type="Proteomes" id="UP000288711"/>
    </source>
</evidence>
<reference evidence="2 3" key="1">
    <citation type="journal article" date="2009" name="Int. J. Syst. Evol. Microbiol.">
        <title>Janibacter hoylei sp. nov., Bacillus isronensis sp. nov. and Bacillus aryabhattai sp. nov., isolated from cryotubes used for collecting air from the upper atmosphere.</title>
        <authorList>
            <person name="Shivaji S."/>
            <person name="Chaturvedi P."/>
            <person name="Begum Z."/>
            <person name="Pindi P.K."/>
            <person name="Manorama R."/>
            <person name="Padmanaban D.A."/>
            <person name="Shouche Y.S."/>
            <person name="Pawar S."/>
            <person name="Vaishampayan P."/>
            <person name="Dutt C.B."/>
            <person name="Datta G.N."/>
            <person name="Manchanda R.K."/>
            <person name="Rao U.R."/>
            <person name="Bhargava P.M."/>
            <person name="Narlikar J.V."/>
        </authorList>
    </citation>
    <scope>NUCLEOTIDE SEQUENCE [LARGE SCALE GENOMIC DNA]</scope>
    <source>
        <strain evidence="2 3">PVAS-1</strain>
    </source>
</reference>
<evidence type="ECO:0000313" key="2">
    <source>
        <dbReference type="EMBL" id="RWU84499.1"/>
    </source>
</evidence>
<feature type="compositionally biased region" description="Basic and acidic residues" evidence="1">
    <location>
        <begin position="1"/>
        <end position="11"/>
    </location>
</feature>
<dbReference type="AlphaFoldDB" id="A0A444B7V3"/>
<dbReference type="EMBL" id="PIPF01000004">
    <property type="protein sequence ID" value="RWU84499.1"/>
    <property type="molecule type" value="Genomic_DNA"/>
</dbReference>
<accession>A0A444B7V3</accession>
<feature type="region of interest" description="Disordered" evidence="1">
    <location>
        <begin position="1"/>
        <end position="59"/>
    </location>
</feature>
<name>A0A444B7V3_9MICO</name>
<evidence type="ECO:0000256" key="1">
    <source>
        <dbReference type="SAM" id="MobiDB-lite"/>
    </source>
</evidence>
<comment type="caution">
    <text evidence="2">The sequence shown here is derived from an EMBL/GenBank/DDBJ whole genome shotgun (WGS) entry which is preliminary data.</text>
</comment>
<gene>
    <name evidence="2" type="ORF">CWN80_04975</name>
</gene>
<proteinExistence type="predicted"/>
<organism evidence="2 3">
    <name type="scientific">Janibacter hoylei PVAS-1</name>
    <dbReference type="NCBI Taxonomy" id="1210046"/>
    <lineage>
        <taxon>Bacteria</taxon>
        <taxon>Bacillati</taxon>
        <taxon>Actinomycetota</taxon>
        <taxon>Actinomycetes</taxon>
        <taxon>Micrococcales</taxon>
        <taxon>Intrasporangiaceae</taxon>
        <taxon>Janibacter</taxon>
    </lineage>
</organism>
<keyword evidence="3" id="KW-1185">Reference proteome</keyword>
<dbReference type="Proteomes" id="UP000288711">
    <property type="component" value="Unassembled WGS sequence"/>
</dbReference>
<sequence length="59" mass="6375">MSGHRTSKEHGQCITAPAVTRTPGPRHPLRARARDGADHRPPPPLRISLGKYGPPCAFP</sequence>
<feature type="compositionally biased region" description="Basic and acidic residues" evidence="1">
    <location>
        <begin position="32"/>
        <end position="41"/>
    </location>
</feature>